<protein>
    <recommendedName>
        <fullName evidence="4">Glycosyltransferase RgtA/B/C/D-like domain-containing protein</fullName>
    </recommendedName>
</protein>
<comment type="caution">
    <text evidence="2">The sequence shown here is derived from an EMBL/GenBank/DDBJ whole genome shotgun (WGS) entry which is preliminary data.</text>
</comment>
<accession>A0A167KEP5</accession>
<reference evidence="2 3" key="1">
    <citation type="submission" date="2016-02" db="EMBL/GenBank/DDBJ databases">
        <title>Ulvibacter sp. LPB0005, isolated from Thais luteostoma.</title>
        <authorList>
            <person name="Shin S.-K."/>
            <person name="Yi H."/>
        </authorList>
    </citation>
    <scope>NUCLEOTIDE SEQUENCE [LARGE SCALE GENOMIC DNA]</scope>
    <source>
        <strain evidence="2 3">LPB0005</strain>
    </source>
</reference>
<dbReference type="EMBL" id="LRXL01000001">
    <property type="protein sequence ID" value="OAB81812.1"/>
    <property type="molecule type" value="Genomic_DNA"/>
</dbReference>
<keyword evidence="1" id="KW-0472">Membrane</keyword>
<evidence type="ECO:0000256" key="1">
    <source>
        <dbReference type="SAM" id="Phobius"/>
    </source>
</evidence>
<dbReference type="STRING" id="1763537.ULVI_00290"/>
<dbReference type="RefSeq" id="WP_068588152.1">
    <property type="nucleotide sequence ID" value="NZ_LRXL01000001.1"/>
</dbReference>
<dbReference type="Proteomes" id="UP000077013">
    <property type="component" value="Unassembled WGS sequence"/>
</dbReference>
<keyword evidence="3" id="KW-1185">Reference proteome</keyword>
<evidence type="ECO:0000313" key="3">
    <source>
        <dbReference type="Proteomes" id="UP000077013"/>
    </source>
</evidence>
<feature type="transmembrane region" description="Helical" evidence="1">
    <location>
        <begin position="112"/>
        <end position="145"/>
    </location>
</feature>
<feature type="transmembrane region" description="Helical" evidence="1">
    <location>
        <begin position="67"/>
        <end position="100"/>
    </location>
</feature>
<feature type="transmembrane region" description="Helical" evidence="1">
    <location>
        <begin position="12"/>
        <end position="32"/>
    </location>
</feature>
<keyword evidence="1" id="KW-0812">Transmembrane</keyword>
<feature type="transmembrane region" description="Helical" evidence="1">
    <location>
        <begin position="249"/>
        <end position="277"/>
    </location>
</feature>
<keyword evidence="1" id="KW-1133">Transmembrane helix</keyword>
<feature type="transmembrane region" description="Helical" evidence="1">
    <location>
        <begin position="206"/>
        <end position="229"/>
    </location>
</feature>
<proteinExistence type="predicted"/>
<name>A0A167KEP5_9FLAO</name>
<feature type="transmembrane region" description="Helical" evidence="1">
    <location>
        <begin position="157"/>
        <end position="185"/>
    </location>
</feature>
<organism evidence="2 3">
    <name type="scientific">Cochleicola gelatinilyticus</name>
    <dbReference type="NCBI Taxonomy" id="1763537"/>
    <lineage>
        <taxon>Bacteria</taxon>
        <taxon>Pseudomonadati</taxon>
        <taxon>Bacteroidota</taxon>
        <taxon>Flavobacteriia</taxon>
        <taxon>Flavobacteriales</taxon>
        <taxon>Flavobacteriaceae</taxon>
        <taxon>Cochleicola</taxon>
    </lineage>
</organism>
<feature type="transmembrane region" description="Helical" evidence="1">
    <location>
        <begin position="289"/>
        <end position="309"/>
    </location>
</feature>
<feature type="transmembrane region" description="Helical" evidence="1">
    <location>
        <begin position="342"/>
        <end position="363"/>
    </location>
</feature>
<sequence>MTLQNKNTVLRGIIYGAVFLLFAVTAHNSFFWDTVQLGSKHAHFFLGSNFSELLLPDSLDSGHIPVFGFYLAVLWSLFGKTLLISHLAMLPFIFGLLWQLELVCRYFFPKKYSVLVVLLLLLDPTLLSQLTLISPDVPLIFFFLLGVNSVLKNNKKLLTLSILLLFLISLRGMMVSLCLLSLDLYCTINFRAPLKEIARNLLKRSVLYLPALGVFLAFSTYHFYVKGWIGYHEESPWAKSFARVPFSGFLYNIGILFWRLFDFGRIIIWILLFTLFALKGRAYIKDEKIKLVVYFLLSTLLILPINMLWAKDLLAHRYLLPIYLIAGLLAALLLFSPHTKKAFRNIFLVGWVVILISGNLWIYPEKISQGWDSTLAHLPYYSLRKQSLSYLAQNEIDLAEVASFFPNTSRMEMIDLNEDLRFLNGFDGHEKYVVYSNVFNISDVHHALLQTDYQPLQRFENCGVYFVIFQKK</sequence>
<feature type="transmembrane region" description="Helical" evidence="1">
    <location>
        <begin position="315"/>
        <end position="335"/>
    </location>
</feature>
<dbReference type="OrthoDB" id="866311at2"/>
<evidence type="ECO:0000313" key="2">
    <source>
        <dbReference type="EMBL" id="OAB81812.1"/>
    </source>
</evidence>
<evidence type="ECO:0008006" key="4">
    <source>
        <dbReference type="Google" id="ProtNLM"/>
    </source>
</evidence>
<dbReference type="AlphaFoldDB" id="A0A167KEP5"/>
<gene>
    <name evidence="2" type="ORF">ULVI_00290</name>
</gene>